<proteinExistence type="predicted"/>
<keyword evidence="2" id="KW-1185">Reference proteome</keyword>
<dbReference type="GO" id="GO:0005762">
    <property type="term" value="C:mitochondrial large ribosomal subunit"/>
    <property type="evidence" value="ECO:0007669"/>
    <property type="project" value="TreeGrafter"/>
</dbReference>
<dbReference type="GO" id="GO:0003735">
    <property type="term" value="F:structural constituent of ribosome"/>
    <property type="evidence" value="ECO:0007669"/>
    <property type="project" value="TreeGrafter"/>
</dbReference>
<dbReference type="Proteomes" id="UP001283341">
    <property type="component" value="Unassembled WGS sequence"/>
</dbReference>
<evidence type="ECO:0000313" key="1">
    <source>
        <dbReference type="EMBL" id="KAK3326353.1"/>
    </source>
</evidence>
<reference evidence="1" key="2">
    <citation type="submission" date="2023-06" db="EMBL/GenBank/DDBJ databases">
        <authorList>
            <consortium name="Lawrence Berkeley National Laboratory"/>
            <person name="Haridas S."/>
            <person name="Hensen N."/>
            <person name="Bonometti L."/>
            <person name="Westerberg I."/>
            <person name="Brannstrom I.O."/>
            <person name="Guillou S."/>
            <person name="Cros-Aarteil S."/>
            <person name="Calhoun S."/>
            <person name="Kuo A."/>
            <person name="Mondo S."/>
            <person name="Pangilinan J."/>
            <person name="Riley R."/>
            <person name="Labutti K."/>
            <person name="Andreopoulos B."/>
            <person name="Lipzen A."/>
            <person name="Chen C."/>
            <person name="Yanf M."/>
            <person name="Daum C."/>
            <person name="Ng V."/>
            <person name="Clum A."/>
            <person name="Steindorff A."/>
            <person name="Ohm R."/>
            <person name="Martin F."/>
            <person name="Silar P."/>
            <person name="Natvig D."/>
            <person name="Lalanne C."/>
            <person name="Gautier V."/>
            <person name="Ament-Velasquez S.L."/>
            <person name="Kruys A."/>
            <person name="Hutchinson M.I."/>
            <person name="Powell A.J."/>
            <person name="Barry K."/>
            <person name="Miller A.N."/>
            <person name="Grigoriev I.V."/>
            <person name="Debuchy R."/>
            <person name="Gladieux P."/>
            <person name="Thoren M.H."/>
            <person name="Johannesson H."/>
        </authorList>
    </citation>
    <scope>NUCLEOTIDE SEQUENCE</scope>
    <source>
        <strain evidence="1">CBS 118394</strain>
    </source>
</reference>
<gene>
    <name evidence="1" type="ORF">B0H66DRAFT_600480</name>
</gene>
<sequence length="228" mass="25316">MEAQLIRRPAAATCCTLLSNSTSSATANRLLVVRTTTPTANTRQKSTAARARRALAIPPHPSFLGSPTSSSDRIIFNPPASEASVFHTPYKFLPKSDPRRRVSLPDMFGSATTTKAGTSTTTPSLDASKLPVVKKWAFNTKPHHLTLEDVHEIRRLRAEDPVENTVAKVASRYNCTKLFVMMCSESSREHRDKMRAELEAKRARWGPIRAAAKAARKQRFDMLMRGEL</sequence>
<name>A0AAE0IJL5_9PEZI</name>
<keyword evidence="1" id="KW-0689">Ribosomal protein</keyword>
<keyword evidence="1" id="KW-0687">Ribonucleoprotein</keyword>
<reference evidence="1" key="1">
    <citation type="journal article" date="2023" name="Mol. Phylogenet. Evol.">
        <title>Genome-scale phylogeny and comparative genomics of the fungal order Sordariales.</title>
        <authorList>
            <person name="Hensen N."/>
            <person name="Bonometti L."/>
            <person name="Westerberg I."/>
            <person name="Brannstrom I.O."/>
            <person name="Guillou S."/>
            <person name="Cros-Aarteil S."/>
            <person name="Calhoun S."/>
            <person name="Haridas S."/>
            <person name="Kuo A."/>
            <person name="Mondo S."/>
            <person name="Pangilinan J."/>
            <person name="Riley R."/>
            <person name="LaButti K."/>
            <person name="Andreopoulos B."/>
            <person name="Lipzen A."/>
            <person name="Chen C."/>
            <person name="Yan M."/>
            <person name="Daum C."/>
            <person name="Ng V."/>
            <person name="Clum A."/>
            <person name="Steindorff A."/>
            <person name="Ohm R.A."/>
            <person name="Martin F."/>
            <person name="Silar P."/>
            <person name="Natvig D.O."/>
            <person name="Lalanne C."/>
            <person name="Gautier V."/>
            <person name="Ament-Velasquez S.L."/>
            <person name="Kruys A."/>
            <person name="Hutchinson M.I."/>
            <person name="Powell A.J."/>
            <person name="Barry K."/>
            <person name="Miller A.N."/>
            <person name="Grigoriev I.V."/>
            <person name="Debuchy R."/>
            <person name="Gladieux P."/>
            <person name="Hiltunen Thoren M."/>
            <person name="Johannesson H."/>
        </authorList>
    </citation>
    <scope>NUCLEOTIDE SEQUENCE</scope>
    <source>
        <strain evidence="1">CBS 118394</strain>
    </source>
</reference>
<protein>
    <submittedName>
        <fullName evidence="1">Mitochondrial ribosomal protein subunit L20-domain-containing protein</fullName>
    </submittedName>
</protein>
<dbReference type="AlphaFoldDB" id="A0AAE0IJL5"/>
<dbReference type="Pfam" id="PF12824">
    <property type="entry name" value="MRP-L20"/>
    <property type="match status" value="1"/>
</dbReference>
<dbReference type="InterPro" id="IPR024388">
    <property type="entry name" value="Ribosomal_mL58"/>
</dbReference>
<accession>A0AAE0IJL5</accession>
<dbReference type="PANTHER" id="PTHR28266:SF1">
    <property type="entry name" value="LARGE RIBOSOMAL SUBUNIT PROTEIN ML58"/>
    <property type="match status" value="1"/>
</dbReference>
<dbReference type="EMBL" id="JAUEDM010000002">
    <property type="protein sequence ID" value="KAK3326353.1"/>
    <property type="molecule type" value="Genomic_DNA"/>
</dbReference>
<evidence type="ECO:0000313" key="2">
    <source>
        <dbReference type="Proteomes" id="UP001283341"/>
    </source>
</evidence>
<organism evidence="1 2">
    <name type="scientific">Apodospora peruviana</name>
    <dbReference type="NCBI Taxonomy" id="516989"/>
    <lineage>
        <taxon>Eukaryota</taxon>
        <taxon>Fungi</taxon>
        <taxon>Dikarya</taxon>
        <taxon>Ascomycota</taxon>
        <taxon>Pezizomycotina</taxon>
        <taxon>Sordariomycetes</taxon>
        <taxon>Sordariomycetidae</taxon>
        <taxon>Sordariales</taxon>
        <taxon>Lasiosphaeriaceae</taxon>
        <taxon>Apodospora</taxon>
    </lineage>
</organism>
<comment type="caution">
    <text evidence="1">The sequence shown here is derived from an EMBL/GenBank/DDBJ whole genome shotgun (WGS) entry which is preliminary data.</text>
</comment>
<dbReference type="PANTHER" id="PTHR28266">
    <property type="entry name" value="54S RIBOSOMAL PROTEIN L20, MITOCHONDRIAL"/>
    <property type="match status" value="1"/>
</dbReference>